<dbReference type="Pfam" id="PF14559">
    <property type="entry name" value="TPR_19"/>
    <property type="match status" value="1"/>
</dbReference>
<dbReference type="OrthoDB" id="174931at2"/>
<protein>
    <submittedName>
        <fullName evidence="5">Tfp pilus assembly protein PilF</fullName>
    </submittedName>
</protein>
<dbReference type="PROSITE" id="PS50005">
    <property type="entry name" value="TPR"/>
    <property type="match status" value="1"/>
</dbReference>
<accession>A0A1H4DST5</accession>
<dbReference type="AlphaFoldDB" id="A0A1H4DST5"/>
<sequence length="1054" mass="120917">MGNDVKNIEKAFIRKELVVLDTYPFSDPSPVPEFGRLYPYNRFDGYTCESVSQAWEMVVMENNYIKLWINPSVGGKIWGAIEKSTGKEFIYFNHSAKFRDVAMRGPWTSGGMEVNMGIIGHSPSCSAPVDHHLSENTDGSVSCFIGATDWPSRTEWRVEIRLAKDAAAFSTRSWWYNHNCLTQSYYQWNNVGIKVSGNLEYVYPGNKRIGHYGNAQTWPLDEEGRKISFYDQNNHGEYKSYHVVGSYTDFWGCYWHDDQFGLGHSSSYDDKPGKKIWIWGLSRYGMIWEDLLTDTDGQYSEVQSGRLFNQSIASSSKTPFKHRSFLPYTLNSWEEQWFPIKDTKGLTYGNQQLSFYLEEREGMQFMNICANEPLSHLFKLQQNGRQILNEQIELQPMQNCSFGLPYPVQIEQAIVYLNDSIIYNGPEANQALSRPVETDEAYDFNSAQALCIQAREWERQRFHERAIRYYQLCLEQDPFFLEALTGLAELYFKHLKFEEALKLLMTALTIDTYHGEANYLYALVNDRLGRMADAKDGFSIASQSPEYRVPAFLELAKLFLREGQTAKALTYVKKADQNDNLQASYLNIIIHRLKGDRETAVKLCKKVLANDPINYLGRFELATAGNILPMQLSTSELPYETYIELAIFYYRLNLYTDAINCLSAAPDYAMVHLWKAYLYHAAGRITDSANSLSYAAGLSADFVFPHREEDVKILRWVVSNHQSWKFSYYLALACIQNLNTDEALALLESCGNEPDSYPFYKVRADLKKGGNEDGRLADLEKAVEHAPAEWRTAYDLSRYFAEHHDWAGALSVAESAGKTHPDNYYLGLQLAKCYMQTQNFEKGISLMQNIRVLPNEGASEGRNSWRETHLLSALAAIDQKEWKKAVYHIDEARKWPENMGIGKPYHVDERLEDYMQLICLDKADTAAQQELILRIAHYRKDDSTSPYGSADFISMVLLTAAGENQAAAELRLNWQQQDPGDLALKWTLACIQGNTKDIKKLSLLEPPVREALPYEILFEDRPFPFIKKLYSRGLFKKYLQFVTIDQSTLVSTKT</sequence>
<feature type="repeat" description="TPR" evidence="3">
    <location>
        <begin position="481"/>
        <end position="514"/>
    </location>
</feature>
<evidence type="ECO:0000256" key="3">
    <source>
        <dbReference type="PROSITE-ProRule" id="PRU00339"/>
    </source>
</evidence>
<keyword evidence="2 3" id="KW-0802">TPR repeat</keyword>
<evidence type="ECO:0000256" key="1">
    <source>
        <dbReference type="ARBA" id="ARBA00022737"/>
    </source>
</evidence>
<evidence type="ECO:0000313" key="6">
    <source>
        <dbReference type="Proteomes" id="UP000198850"/>
    </source>
</evidence>
<dbReference type="Pfam" id="PF17128">
    <property type="entry name" value="DUF5107"/>
    <property type="match status" value="1"/>
</dbReference>
<gene>
    <name evidence="5" type="ORF">SAMN05443550_10581</name>
</gene>
<name>A0A1H4DST5_9SPHI</name>
<dbReference type="STRING" id="425514.SAMN05443550_10581"/>
<reference evidence="5 6" key="1">
    <citation type="submission" date="2016-10" db="EMBL/GenBank/DDBJ databases">
        <authorList>
            <person name="de Groot N.N."/>
        </authorList>
    </citation>
    <scope>NUCLEOTIDE SEQUENCE [LARGE SCALE GENOMIC DNA]</scope>
    <source>
        <strain evidence="5 6">DSM 19033</strain>
    </source>
</reference>
<evidence type="ECO:0000256" key="2">
    <source>
        <dbReference type="ARBA" id="ARBA00022803"/>
    </source>
</evidence>
<evidence type="ECO:0000259" key="4">
    <source>
        <dbReference type="Pfam" id="PF17128"/>
    </source>
</evidence>
<dbReference type="PANTHER" id="PTHR45586">
    <property type="entry name" value="TPR REPEAT-CONTAINING PROTEIN PA4667"/>
    <property type="match status" value="1"/>
</dbReference>
<dbReference type="SMART" id="SM00028">
    <property type="entry name" value="TPR"/>
    <property type="match status" value="5"/>
</dbReference>
<dbReference type="InterPro" id="IPR019734">
    <property type="entry name" value="TPR_rpt"/>
</dbReference>
<organism evidence="5 6">
    <name type="scientific">Pedobacter hartonius</name>
    <dbReference type="NCBI Taxonomy" id="425514"/>
    <lineage>
        <taxon>Bacteria</taxon>
        <taxon>Pseudomonadati</taxon>
        <taxon>Bacteroidota</taxon>
        <taxon>Sphingobacteriia</taxon>
        <taxon>Sphingobacteriales</taxon>
        <taxon>Sphingobacteriaceae</taxon>
        <taxon>Pedobacter</taxon>
    </lineage>
</organism>
<dbReference type="RefSeq" id="WP_090556592.1">
    <property type="nucleotide sequence ID" value="NZ_FNRA01000005.1"/>
</dbReference>
<keyword evidence="1" id="KW-0677">Repeat</keyword>
<dbReference type="Gene3D" id="1.25.40.10">
    <property type="entry name" value="Tetratricopeptide repeat domain"/>
    <property type="match status" value="2"/>
</dbReference>
<dbReference type="EMBL" id="FNRA01000005">
    <property type="protein sequence ID" value="SEA75569.1"/>
    <property type="molecule type" value="Genomic_DNA"/>
</dbReference>
<dbReference type="PANTHER" id="PTHR45586:SF1">
    <property type="entry name" value="LIPOPOLYSACCHARIDE ASSEMBLY PROTEIN B"/>
    <property type="match status" value="1"/>
</dbReference>
<dbReference type="InterPro" id="IPR051012">
    <property type="entry name" value="CellSynth/LPSAsmb/PSIAsmb"/>
</dbReference>
<dbReference type="InterPro" id="IPR033396">
    <property type="entry name" value="DUF5107"/>
</dbReference>
<dbReference type="InterPro" id="IPR011990">
    <property type="entry name" value="TPR-like_helical_dom_sf"/>
</dbReference>
<feature type="domain" description="DUF5107" evidence="4">
    <location>
        <begin position="36"/>
        <end position="340"/>
    </location>
</feature>
<dbReference type="Proteomes" id="UP000198850">
    <property type="component" value="Unassembled WGS sequence"/>
</dbReference>
<keyword evidence="6" id="KW-1185">Reference proteome</keyword>
<proteinExistence type="predicted"/>
<dbReference type="SUPFAM" id="SSF48452">
    <property type="entry name" value="TPR-like"/>
    <property type="match status" value="3"/>
</dbReference>
<evidence type="ECO:0000313" key="5">
    <source>
        <dbReference type="EMBL" id="SEA75569.1"/>
    </source>
</evidence>